<evidence type="ECO:0000313" key="6">
    <source>
        <dbReference type="EMBL" id="MYG38905.1"/>
    </source>
</evidence>
<dbReference type="PROSITE" id="PS51194">
    <property type="entry name" value="HELICASE_CTER"/>
    <property type="match status" value="1"/>
</dbReference>
<keyword evidence="2" id="KW-0175">Coiled coil</keyword>
<evidence type="ECO:0000259" key="4">
    <source>
        <dbReference type="PROSITE" id="PS51192"/>
    </source>
</evidence>
<evidence type="ECO:0000256" key="3">
    <source>
        <dbReference type="SAM" id="MobiDB-lite"/>
    </source>
</evidence>
<dbReference type="InterPro" id="IPR025202">
    <property type="entry name" value="PLD-like_dom"/>
</dbReference>
<dbReference type="AlphaFoldDB" id="A0A6B1FAY0"/>
<dbReference type="CDD" id="cd18793">
    <property type="entry name" value="SF2_C_SNF"/>
    <property type="match status" value="1"/>
</dbReference>
<dbReference type="Gene3D" id="3.40.50.300">
    <property type="entry name" value="P-loop containing nucleotide triphosphate hydrolases"/>
    <property type="match status" value="1"/>
</dbReference>
<dbReference type="PANTHER" id="PTHR45766:SF6">
    <property type="entry name" value="SWI_SNF-RELATED MATRIX-ASSOCIATED ACTIN-DEPENDENT REGULATOR OF CHROMATIN SUBFAMILY A-LIKE PROTEIN 1"/>
    <property type="match status" value="1"/>
</dbReference>
<dbReference type="SUPFAM" id="SSF56024">
    <property type="entry name" value="Phospholipase D/nuclease"/>
    <property type="match status" value="1"/>
</dbReference>
<dbReference type="GO" id="GO:0016787">
    <property type="term" value="F:hydrolase activity"/>
    <property type="evidence" value="ECO:0007669"/>
    <property type="project" value="UniProtKB-KW"/>
</dbReference>
<dbReference type="InterPro" id="IPR001650">
    <property type="entry name" value="Helicase_C-like"/>
</dbReference>
<dbReference type="PROSITE" id="PS51192">
    <property type="entry name" value="HELICASE_ATP_BIND_1"/>
    <property type="match status" value="1"/>
</dbReference>
<keyword evidence="6" id="KW-0547">Nucleotide-binding</keyword>
<reference evidence="6" key="1">
    <citation type="submission" date="2019-09" db="EMBL/GenBank/DDBJ databases">
        <title>Characterisation of the sponge microbiome using genome-centric metagenomics.</title>
        <authorList>
            <person name="Engelberts J.P."/>
            <person name="Robbins S.J."/>
            <person name="De Goeij J.M."/>
            <person name="Aranda M."/>
            <person name="Bell S.C."/>
            <person name="Webster N.S."/>
        </authorList>
    </citation>
    <scope>NUCLEOTIDE SEQUENCE</scope>
    <source>
        <strain evidence="6">SB0676_bin_10</strain>
    </source>
</reference>
<feature type="domain" description="Helicase C-terminal" evidence="5">
    <location>
        <begin position="690"/>
        <end position="869"/>
    </location>
</feature>
<dbReference type="SMART" id="SM00487">
    <property type="entry name" value="DEXDc"/>
    <property type="match status" value="1"/>
</dbReference>
<dbReference type="SMART" id="SM00490">
    <property type="entry name" value="HELICc"/>
    <property type="match status" value="1"/>
</dbReference>
<dbReference type="Pfam" id="PF00271">
    <property type="entry name" value="Helicase_C"/>
    <property type="match status" value="1"/>
</dbReference>
<organism evidence="6">
    <name type="scientific">Synechococcus sp. SB0676_bin_10</name>
    <dbReference type="NCBI Taxonomy" id="2604869"/>
    <lineage>
        <taxon>Bacteria</taxon>
        <taxon>Bacillati</taxon>
        <taxon>Cyanobacteriota</taxon>
        <taxon>Cyanophyceae</taxon>
        <taxon>Synechococcales</taxon>
        <taxon>Synechococcaceae</taxon>
        <taxon>Synechococcus</taxon>
    </lineage>
</organism>
<dbReference type="PANTHER" id="PTHR45766">
    <property type="entry name" value="DNA ANNEALING HELICASE AND ENDONUCLEASE ZRANB3 FAMILY MEMBER"/>
    <property type="match status" value="1"/>
</dbReference>
<dbReference type="InterPro" id="IPR014001">
    <property type="entry name" value="Helicase_ATP-bd"/>
</dbReference>
<keyword evidence="6" id="KW-0347">Helicase</keyword>
<dbReference type="GO" id="GO:0005524">
    <property type="term" value="F:ATP binding"/>
    <property type="evidence" value="ECO:0007669"/>
    <property type="project" value="InterPro"/>
</dbReference>
<dbReference type="GO" id="GO:0004386">
    <property type="term" value="F:helicase activity"/>
    <property type="evidence" value="ECO:0007669"/>
    <property type="project" value="UniProtKB-KW"/>
</dbReference>
<sequence length="1084" mass="122729">MRRNPCPPERGEGQRHVLDNRTSTVAAYLRQALAVADNFSVVSAYFTIHGYALLAEQLETVGRTRFLFGDPGSVEDLDPGQKEPKAFELTEGGLEPKHVLVQKALAMRCAAWVRQSTVEIRSVSRANFLHGKMYLTVSPHGATGVVGSSNFTKRGLGAGDQPNLEINLATEDRETVQELQDWFDRLWADDGYTRDVKQQVLDALAHMGNDYAPEAVYYKTLYELFRQEIAARQAGDDSATTTGLKDSQVWNKLYQFQQDGARSVIAKLVDHNGCILADSVGLGKTYTALAVIKYFELRNQQVLVLCPRKLHDNWSLYPASNGHPQNPFPQDRFGYTLLAHTDLSRDSGRSGNIDLAHFQWGNYDLVVIDESHNFRNDGSSRYERLLKEVIQAGAQTKVLLLSATPVNTSLMDLRNQIYLMTEGREQAFQDSLGVGSIRALMARAQKEFKQWEQQQSQGKRRDKAQLLDSLGADFLRLLNGVSISRSRRQIEQFYADEMERIGRFPRRAQPENVYPHTDINEELSYQDLAERIGAFTLAVYQPSAYVIDPGRLDELESKRQAHNFNQKDSERFLVGMMRVNLLKRLESSAHALQLTMERTIKKIDNLLKKIERYEQGDESQTHGLIPGETLPDDDNEDEEFAVNRSRHPYRLAELDLPRWTSHLKEDKAMLSMVRDRVAAVTPERDGKLQDLKQRIRRKAGQPNRKLLVFTTFKDTAKYLYDNLQSLTKKLGIAMAMVSGDETHATAGPNNFNAILSNFAPTARQRSTADAHRDIDLLIATDCISEGQNLQDCDTVLNYDIHWNPVRLVQRFGRIDRIGSRSPSVRMVHYWPTEDMETYLRLQNRVQARMALADLTASGDEDPFSEEDMARDLRFRDAQLLQLREEVPHLEDLDDAPVLADFTLDDFLTQLLRYLERNRAALEAMPSGVYAVTEDATQKAPKAQPGVIFCLRQRNANPDKQPRTASPLHPHYLVHVQGNGAVRYGCGSARNILMAFEAAAAGQTRPITRLCHRFDQDTRNGRRMDRYESLLNACIAQIRQAHHRQQTAGLGRSGDAGFKLLRAAETPRGAGDFELVTWLVIQEAT</sequence>
<evidence type="ECO:0000256" key="1">
    <source>
        <dbReference type="ARBA" id="ARBA00022801"/>
    </source>
</evidence>
<dbReference type="GO" id="GO:0006281">
    <property type="term" value="P:DNA repair"/>
    <property type="evidence" value="ECO:0007669"/>
    <property type="project" value="TreeGrafter"/>
</dbReference>
<keyword evidence="1" id="KW-0378">Hydrolase</keyword>
<proteinExistence type="predicted"/>
<dbReference type="Pfam" id="PF00176">
    <property type="entry name" value="SNF2-rel_dom"/>
    <property type="match status" value="1"/>
</dbReference>
<protein>
    <submittedName>
        <fullName evidence="6">ATP-dependent helicase</fullName>
    </submittedName>
</protein>
<feature type="domain" description="Helicase ATP-binding" evidence="4">
    <location>
        <begin position="265"/>
        <end position="423"/>
    </location>
</feature>
<dbReference type="InterPro" id="IPR000330">
    <property type="entry name" value="SNF2_N"/>
</dbReference>
<dbReference type="SUPFAM" id="SSF52540">
    <property type="entry name" value="P-loop containing nucleoside triphosphate hydrolases"/>
    <property type="match status" value="1"/>
</dbReference>
<dbReference type="GO" id="GO:0031297">
    <property type="term" value="P:replication fork processing"/>
    <property type="evidence" value="ECO:0007669"/>
    <property type="project" value="TreeGrafter"/>
</dbReference>
<dbReference type="Pfam" id="PF13091">
    <property type="entry name" value="PLDc_2"/>
    <property type="match status" value="1"/>
</dbReference>
<evidence type="ECO:0000256" key="2">
    <source>
        <dbReference type="SAM" id="Coils"/>
    </source>
</evidence>
<dbReference type="InterPro" id="IPR049730">
    <property type="entry name" value="SNF2/RAD54-like_C"/>
</dbReference>
<gene>
    <name evidence="6" type="ORF">F4162_08095</name>
</gene>
<accession>A0A6B1FAY0</accession>
<dbReference type="EMBL" id="VYDO01000256">
    <property type="protein sequence ID" value="MYG38905.1"/>
    <property type="molecule type" value="Genomic_DNA"/>
</dbReference>
<dbReference type="Gene3D" id="3.40.50.10810">
    <property type="entry name" value="Tandem AAA-ATPase domain"/>
    <property type="match status" value="1"/>
</dbReference>
<feature type="coiled-coil region" evidence="2">
    <location>
        <begin position="434"/>
        <end position="461"/>
    </location>
</feature>
<keyword evidence="6" id="KW-0067">ATP-binding</keyword>
<evidence type="ECO:0000259" key="5">
    <source>
        <dbReference type="PROSITE" id="PS51194"/>
    </source>
</evidence>
<dbReference type="CDD" id="cd09178">
    <property type="entry name" value="PLDc_N_Snf2_like"/>
    <property type="match status" value="1"/>
</dbReference>
<dbReference type="InterPro" id="IPR027417">
    <property type="entry name" value="P-loop_NTPase"/>
</dbReference>
<name>A0A6B1FAY0_9SYNE</name>
<comment type="caution">
    <text evidence="6">The sequence shown here is derived from an EMBL/GenBank/DDBJ whole genome shotgun (WGS) entry which is preliminary data.</text>
</comment>
<dbReference type="InterPro" id="IPR038718">
    <property type="entry name" value="SNF2-like_sf"/>
</dbReference>
<feature type="region of interest" description="Disordered" evidence="3">
    <location>
        <begin position="615"/>
        <end position="636"/>
    </location>
</feature>
<dbReference type="Gene3D" id="3.30.870.10">
    <property type="entry name" value="Endonuclease Chain A"/>
    <property type="match status" value="1"/>
</dbReference>